<gene>
    <name evidence="2" type="ORF">SK3146_01508</name>
</gene>
<sequence length="62" mass="7321">MVNWPIVILFLLFPIYIVLRLETIARKLAKIEQRQIDRERENIKIHNARIAGQQGHVDEENG</sequence>
<evidence type="ECO:0000256" key="1">
    <source>
        <dbReference type="SAM" id="Phobius"/>
    </source>
</evidence>
<name>A0ABY4RIV1_9BACL</name>
<protein>
    <submittedName>
        <fullName evidence="2">Uncharacterized protein</fullName>
    </submittedName>
</protein>
<accession>A0ABY4RIV1</accession>
<proteinExistence type="predicted"/>
<keyword evidence="3" id="KW-1185">Reference proteome</keyword>
<dbReference type="EMBL" id="CP027059">
    <property type="protein sequence ID" value="UQZ82351.1"/>
    <property type="molecule type" value="Genomic_DNA"/>
</dbReference>
<dbReference type="Proteomes" id="UP001057134">
    <property type="component" value="Chromosome"/>
</dbReference>
<keyword evidence="1" id="KW-1133">Transmembrane helix</keyword>
<evidence type="ECO:0000313" key="2">
    <source>
        <dbReference type="EMBL" id="UQZ82351.1"/>
    </source>
</evidence>
<reference evidence="2" key="2">
    <citation type="journal article" date="2021" name="J Anim Sci Technol">
        <title>Complete genome sequence of Paenibacillus konkukensis sp. nov. SK3146 as a potential probiotic strain.</title>
        <authorList>
            <person name="Jung H.I."/>
            <person name="Park S."/>
            <person name="Niu K.M."/>
            <person name="Lee S.W."/>
            <person name="Kothari D."/>
            <person name="Yi K.J."/>
            <person name="Kim S.K."/>
        </authorList>
    </citation>
    <scope>NUCLEOTIDE SEQUENCE</scope>
    <source>
        <strain evidence="2">SK3146</strain>
    </source>
</reference>
<evidence type="ECO:0000313" key="3">
    <source>
        <dbReference type="Proteomes" id="UP001057134"/>
    </source>
</evidence>
<keyword evidence="1" id="KW-0812">Transmembrane</keyword>
<feature type="transmembrane region" description="Helical" evidence="1">
    <location>
        <begin position="6"/>
        <end position="25"/>
    </location>
</feature>
<organism evidence="2 3">
    <name type="scientific">Paenibacillus konkukensis</name>
    <dbReference type="NCBI Taxonomy" id="2020716"/>
    <lineage>
        <taxon>Bacteria</taxon>
        <taxon>Bacillati</taxon>
        <taxon>Bacillota</taxon>
        <taxon>Bacilli</taxon>
        <taxon>Bacillales</taxon>
        <taxon>Paenibacillaceae</taxon>
        <taxon>Paenibacillus</taxon>
    </lineage>
</organism>
<reference evidence="2" key="1">
    <citation type="submission" date="2018-02" db="EMBL/GenBank/DDBJ databases">
        <authorList>
            <person name="Kim S.-K."/>
            <person name="Jung H.-I."/>
            <person name="Lee S.-W."/>
        </authorList>
    </citation>
    <scope>NUCLEOTIDE SEQUENCE</scope>
    <source>
        <strain evidence="2">SK3146</strain>
    </source>
</reference>
<keyword evidence="1" id="KW-0472">Membrane</keyword>